<reference evidence="2" key="1">
    <citation type="submission" date="2005-09" db="EMBL/GenBank/DDBJ databases">
        <authorList>
            <person name="Mural R.J."/>
            <person name="Li P.W."/>
            <person name="Adams M.D."/>
            <person name="Amanatides P.G."/>
            <person name="Baden-Tillson H."/>
            <person name="Barnstead M."/>
            <person name="Chin S.H."/>
            <person name="Dew I."/>
            <person name="Evans C.A."/>
            <person name="Ferriera S."/>
            <person name="Flanigan M."/>
            <person name="Fosler C."/>
            <person name="Glodek A."/>
            <person name="Gu Z."/>
            <person name="Holt R.A."/>
            <person name="Jennings D."/>
            <person name="Kraft C.L."/>
            <person name="Lu F."/>
            <person name="Nguyen T."/>
            <person name="Nusskern D.R."/>
            <person name="Pfannkoch C.M."/>
            <person name="Sitter C."/>
            <person name="Sutton G.G."/>
            <person name="Venter J.C."/>
            <person name="Wang Z."/>
            <person name="Woodage T."/>
            <person name="Zheng X.H."/>
            <person name="Zhong F."/>
        </authorList>
    </citation>
    <scope>NUCLEOTIDE SEQUENCE [LARGE SCALE GENOMIC DNA]</scope>
    <source>
        <strain>BN</strain>
        <strain evidence="2">Sprague-Dawley</strain>
    </source>
</reference>
<dbReference type="Proteomes" id="UP000234681">
    <property type="component" value="Chromosome 1"/>
</dbReference>
<accession>A6HYI5</accession>
<proteinExistence type="predicted"/>
<gene>
    <name evidence="1" type="primary">Oraov1_predicted</name>
    <name evidence="1" type="ORF">rCG_48305</name>
</gene>
<dbReference type="AlphaFoldDB" id="A6HYI5"/>
<evidence type="ECO:0000313" key="1">
    <source>
        <dbReference type="EMBL" id="EDM12266.1"/>
    </source>
</evidence>
<evidence type="ECO:0000313" key="2">
    <source>
        <dbReference type="Proteomes" id="UP000234681"/>
    </source>
</evidence>
<name>A6HYI5_RAT</name>
<organism evidence="1 2">
    <name type="scientific">Rattus norvegicus</name>
    <name type="common">Rat</name>
    <dbReference type="NCBI Taxonomy" id="10116"/>
    <lineage>
        <taxon>Eukaryota</taxon>
        <taxon>Metazoa</taxon>
        <taxon>Chordata</taxon>
        <taxon>Craniata</taxon>
        <taxon>Vertebrata</taxon>
        <taxon>Euteleostomi</taxon>
        <taxon>Mammalia</taxon>
        <taxon>Eutheria</taxon>
        <taxon>Euarchontoglires</taxon>
        <taxon>Glires</taxon>
        <taxon>Rodentia</taxon>
        <taxon>Myomorpha</taxon>
        <taxon>Muroidea</taxon>
        <taxon>Muridae</taxon>
        <taxon>Murinae</taxon>
        <taxon>Rattus</taxon>
    </lineage>
</organism>
<dbReference type="EMBL" id="CH473953">
    <property type="protein sequence ID" value="EDM12266.1"/>
    <property type="molecule type" value="Genomic_DNA"/>
</dbReference>
<protein>
    <submittedName>
        <fullName evidence="1">Oral cancer overexpressed 1 (Predicted), isoform CRA_g</fullName>
    </submittedName>
</protein>
<sequence>MKCFFITDSMGRDIRKAMKKAVAWESLKESSMVCYMEPKLDLRLDATGVLLLHGNVSCTVVLVRKKAGR</sequence>